<comment type="subunit">
    <text evidence="1 8">Homodimer.</text>
</comment>
<keyword evidence="5 8" id="KW-0658">Purine biosynthesis</keyword>
<keyword evidence="2 8" id="KW-0436">Ligase</keyword>
<evidence type="ECO:0000256" key="5">
    <source>
        <dbReference type="ARBA" id="ARBA00022755"/>
    </source>
</evidence>
<feature type="active site" description="Proton donor" evidence="8">
    <location>
        <position position="41"/>
    </location>
</feature>
<keyword evidence="11" id="KW-1185">Reference proteome</keyword>
<dbReference type="UniPathway" id="UPA00075">
    <property type="reaction ID" value="UER00335"/>
</dbReference>
<dbReference type="Gene3D" id="3.90.170.10">
    <property type="entry name" value="Adenylosuccinate Synthetase, subunit A, domain 3"/>
    <property type="match status" value="1"/>
</dbReference>
<dbReference type="NCBIfam" id="TIGR00184">
    <property type="entry name" value="purA"/>
    <property type="match status" value="1"/>
</dbReference>
<feature type="binding site" description="in other chain" evidence="8">
    <location>
        <position position="225"/>
    </location>
    <ligand>
        <name>IMP</name>
        <dbReference type="ChEBI" id="CHEBI:58053"/>
        <note>ligand shared between dimeric partners</note>
    </ligand>
</feature>
<comment type="similarity">
    <text evidence="8">Belongs to the adenylosuccinate synthetase family.</text>
</comment>
<evidence type="ECO:0000313" key="11">
    <source>
        <dbReference type="Proteomes" id="UP000594463"/>
    </source>
</evidence>
<dbReference type="GO" id="GO:0004019">
    <property type="term" value="F:adenylosuccinate synthase activity"/>
    <property type="evidence" value="ECO:0007669"/>
    <property type="project" value="UniProtKB-UniRule"/>
</dbReference>
<dbReference type="PROSITE" id="PS00513">
    <property type="entry name" value="ADENYLOSUCCIN_SYN_2"/>
    <property type="match status" value="1"/>
</dbReference>
<dbReference type="CDD" id="cd03108">
    <property type="entry name" value="AdSS"/>
    <property type="match status" value="1"/>
</dbReference>
<keyword evidence="8" id="KW-0963">Cytoplasm</keyword>
<comment type="subcellular location">
    <subcellularLocation>
        <location evidence="8">Cytoplasm</location>
    </subcellularLocation>
</comment>
<evidence type="ECO:0000256" key="4">
    <source>
        <dbReference type="ARBA" id="ARBA00022741"/>
    </source>
</evidence>
<accession>A0A7T1ANL6</accession>
<name>A0A7T1ANL6_ATRLM</name>
<reference evidence="10 11" key="1">
    <citation type="journal article" date="2021" name="Nat. Commun.">
        <title>Isolation of a member of the candidate phylum Atribacteria reveals a unique cell membrane structure.</title>
        <authorList>
            <person name="Taiki K."/>
            <person name="Nobu M.K."/>
            <person name="Kusada H."/>
            <person name="Meng X.-Y."/>
            <person name="Hosoki N."/>
            <person name="Uematsu K."/>
            <person name="Yoshioka H."/>
            <person name="Kamagata Y."/>
            <person name="Tamaki H."/>
        </authorList>
    </citation>
    <scope>NUCLEOTIDE SEQUENCE [LARGE SCALE GENOMIC DNA]</scope>
    <source>
        <strain evidence="10 11">RT761</strain>
    </source>
</reference>
<dbReference type="InterPro" id="IPR042110">
    <property type="entry name" value="Adenylosuccinate_synth_dom2"/>
</dbReference>
<dbReference type="InterPro" id="IPR001114">
    <property type="entry name" value="Adenylosuccinate_synthetase"/>
</dbReference>
<dbReference type="NCBIfam" id="NF002223">
    <property type="entry name" value="PRK01117.1"/>
    <property type="match status" value="1"/>
</dbReference>
<keyword evidence="3 8" id="KW-0479">Metal-binding</keyword>
<feature type="binding site" description="in other chain" evidence="8">
    <location>
        <position position="130"/>
    </location>
    <ligand>
        <name>IMP</name>
        <dbReference type="ChEBI" id="CHEBI:58053"/>
        <note>ligand shared between dimeric partners</note>
    </ligand>
</feature>
<feature type="binding site" description="in other chain" evidence="8">
    <location>
        <begin position="38"/>
        <end position="41"/>
    </location>
    <ligand>
        <name>IMP</name>
        <dbReference type="ChEBI" id="CHEBI:58053"/>
        <note>ligand shared between dimeric partners</note>
    </ligand>
</feature>
<feature type="binding site" description="in other chain" evidence="8">
    <location>
        <position position="304"/>
    </location>
    <ligand>
        <name>IMP</name>
        <dbReference type="ChEBI" id="CHEBI:58053"/>
        <note>ligand shared between dimeric partners</note>
    </ligand>
</feature>
<feature type="binding site" evidence="8">
    <location>
        <position position="13"/>
    </location>
    <ligand>
        <name>Mg(2+)</name>
        <dbReference type="ChEBI" id="CHEBI:18420"/>
    </ligand>
</feature>
<dbReference type="Gene3D" id="1.10.300.10">
    <property type="entry name" value="Adenylosuccinate Synthetase, subunit A, domain 2"/>
    <property type="match status" value="1"/>
</dbReference>
<comment type="catalytic activity">
    <reaction evidence="8">
        <text>IMP + L-aspartate + GTP = N(6)-(1,2-dicarboxyethyl)-AMP + GDP + phosphate + 2 H(+)</text>
        <dbReference type="Rhea" id="RHEA:15753"/>
        <dbReference type="ChEBI" id="CHEBI:15378"/>
        <dbReference type="ChEBI" id="CHEBI:29991"/>
        <dbReference type="ChEBI" id="CHEBI:37565"/>
        <dbReference type="ChEBI" id="CHEBI:43474"/>
        <dbReference type="ChEBI" id="CHEBI:57567"/>
        <dbReference type="ChEBI" id="CHEBI:58053"/>
        <dbReference type="ChEBI" id="CHEBI:58189"/>
        <dbReference type="EC" id="6.3.4.4"/>
    </reaction>
</comment>
<evidence type="ECO:0000256" key="8">
    <source>
        <dbReference type="HAMAP-Rule" id="MF_00011"/>
    </source>
</evidence>
<feature type="binding site" evidence="8">
    <location>
        <position position="306"/>
    </location>
    <ligand>
        <name>GTP</name>
        <dbReference type="ChEBI" id="CHEBI:37565"/>
    </ligand>
</feature>
<dbReference type="GO" id="GO:0000287">
    <property type="term" value="F:magnesium ion binding"/>
    <property type="evidence" value="ECO:0007669"/>
    <property type="project" value="UniProtKB-UniRule"/>
</dbReference>
<keyword evidence="7 8" id="KW-0342">GTP-binding</keyword>
<dbReference type="InterPro" id="IPR042109">
    <property type="entry name" value="Adenylosuccinate_synth_dom1"/>
</dbReference>
<dbReference type="FunFam" id="3.90.170.10:FF:000001">
    <property type="entry name" value="Adenylosuccinate synthetase"/>
    <property type="match status" value="1"/>
</dbReference>
<sequence>MPLAIISGTHWGDEGKGKIVDYISQKANIVIRAQGGSNAGHTVVVEGKKYVFHLIPSGILHSGIKCILGDGMVIDPADLLQEIQFLRDNGWEESLQRLLISEKAHLVMPYHRLFDQLQETFRQSSRIGTTGRGIGPAYEDKVARWGIRTVDLLNLDTFKEKLQLVLNYKNIILEKVFQKPPLSFKSIYEQFEKYSEQLKPYIVNTLPIIHDALASHQNLIVEGAQGTMLDLDHGTYPYVTSSHPIAAGSLLGASLGPLSHIQSVGICKAYTSRVGEGPFPTECLDHIGETLRERGGEYGSTTGRPRRCGWLDGVVLKYAARINALTSLVITKLDVLGGFSKIQFCTHYRMGNRISWELPNHSFDWNTAQPVYQELEGWESDISKIQFYNDLPRATRDYIEFIEDFIEIPVAILSVGQDRSSTIVRKEIF</sequence>
<dbReference type="PANTHER" id="PTHR11846">
    <property type="entry name" value="ADENYLOSUCCINATE SYNTHETASE"/>
    <property type="match status" value="1"/>
</dbReference>
<dbReference type="GO" id="GO:0044208">
    <property type="term" value="P:'de novo' AMP biosynthetic process"/>
    <property type="evidence" value="ECO:0007669"/>
    <property type="project" value="UniProtKB-UniRule"/>
</dbReference>
<dbReference type="PANTHER" id="PTHR11846:SF0">
    <property type="entry name" value="ADENYLOSUCCINATE SYNTHETASE"/>
    <property type="match status" value="1"/>
</dbReference>
<evidence type="ECO:0000313" key="10">
    <source>
        <dbReference type="EMBL" id="QPM69222.1"/>
    </source>
</evidence>
<dbReference type="InterPro" id="IPR033128">
    <property type="entry name" value="Adenylosuccin_syn_Lys_AS"/>
</dbReference>
<comment type="function">
    <text evidence="8">Plays an important role in the de novo pathway of purine nucleotide biosynthesis. Catalyzes the first committed step in the biosynthesis of AMP from IMP.</text>
</comment>
<dbReference type="GO" id="GO:0005737">
    <property type="term" value="C:cytoplasm"/>
    <property type="evidence" value="ECO:0007669"/>
    <property type="project" value="UniProtKB-SubCell"/>
</dbReference>
<keyword evidence="4 8" id="KW-0547">Nucleotide-binding</keyword>
<feature type="binding site" evidence="8">
    <location>
        <begin position="332"/>
        <end position="334"/>
    </location>
    <ligand>
        <name>GTP</name>
        <dbReference type="ChEBI" id="CHEBI:37565"/>
    </ligand>
</feature>
<dbReference type="GO" id="GO:0005525">
    <property type="term" value="F:GTP binding"/>
    <property type="evidence" value="ECO:0007669"/>
    <property type="project" value="UniProtKB-UniRule"/>
</dbReference>
<evidence type="ECO:0000256" key="6">
    <source>
        <dbReference type="ARBA" id="ARBA00022842"/>
    </source>
</evidence>
<keyword evidence="6 8" id="KW-0460">Magnesium</keyword>
<dbReference type="EC" id="6.3.4.4" evidence="8"/>
<dbReference type="KEGG" id="alam:RT761_02451"/>
<dbReference type="Pfam" id="PF00709">
    <property type="entry name" value="Adenylsucc_synt"/>
    <property type="match status" value="1"/>
</dbReference>
<dbReference type="EMBL" id="CP065383">
    <property type="protein sequence ID" value="QPM69222.1"/>
    <property type="molecule type" value="Genomic_DNA"/>
</dbReference>
<dbReference type="SMART" id="SM00788">
    <property type="entry name" value="Adenylsucc_synt"/>
    <property type="match status" value="1"/>
</dbReference>
<dbReference type="GO" id="GO:0046040">
    <property type="term" value="P:IMP metabolic process"/>
    <property type="evidence" value="ECO:0007669"/>
    <property type="project" value="TreeGrafter"/>
</dbReference>
<dbReference type="InterPro" id="IPR042111">
    <property type="entry name" value="Adenylosuccinate_synth_dom3"/>
</dbReference>
<dbReference type="SUPFAM" id="SSF52540">
    <property type="entry name" value="P-loop containing nucleoside triphosphate hydrolases"/>
    <property type="match status" value="1"/>
</dbReference>
<evidence type="ECO:0000256" key="3">
    <source>
        <dbReference type="ARBA" id="ARBA00022723"/>
    </source>
</evidence>
<feature type="binding site" description="in other chain" evidence="8">
    <location>
        <position position="240"/>
    </location>
    <ligand>
        <name>IMP</name>
        <dbReference type="ChEBI" id="CHEBI:58053"/>
        <note>ligand shared between dimeric partners</note>
    </ligand>
</feature>
<dbReference type="RefSeq" id="WP_218111701.1">
    <property type="nucleotide sequence ID" value="NZ_CP065383.1"/>
</dbReference>
<organism evidence="10 11">
    <name type="scientific">Atribacter laminatus</name>
    <dbReference type="NCBI Taxonomy" id="2847778"/>
    <lineage>
        <taxon>Bacteria</taxon>
        <taxon>Pseudomonadati</taxon>
        <taxon>Atribacterota</taxon>
        <taxon>Atribacteria</taxon>
        <taxon>Atribacterales</taxon>
        <taxon>Atribacteraceae</taxon>
        <taxon>Atribacter</taxon>
    </lineage>
</organism>
<dbReference type="Proteomes" id="UP000594463">
    <property type="component" value="Chromosome"/>
</dbReference>
<comment type="pathway">
    <text evidence="8">Purine metabolism; AMP biosynthesis via de novo pathway; AMP from IMP: step 1/2.</text>
</comment>
<dbReference type="HAMAP" id="MF_00011">
    <property type="entry name" value="Adenylosucc_synth"/>
    <property type="match status" value="1"/>
</dbReference>
<feature type="binding site" evidence="8">
    <location>
        <begin position="12"/>
        <end position="18"/>
    </location>
    <ligand>
        <name>GTP</name>
        <dbReference type="ChEBI" id="CHEBI:37565"/>
    </ligand>
</feature>
<dbReference type="FunFam" id="1.10.300.10:FF:000001">
    <property type="entry name" value="Adenylosuccinate synthetase"/>
    <property type="match status" value="1"/>
</dbReference>
<feature type="binding site" evidence="8">
    <location>
        <position position="40"/>
    </location>
    <ligand>
        <name>Mg(2+)</name>
        <dbReference type="ChEBI" id="CHEBI:18420"/>
    </ligand>
</feature>
<feature type="active site" description="Proton acceptor" evidence="8">
    <location>
        <position position="13"/>
    </location>
</feature>
<comment type="cofactor">
    <cofactor evidence="8">
        <name>Mg(2+)</name>
        <dbReference type="ChEBI" id="CHEBI:18420"/>
    </cofactor>
    <text evidence="8">Binds 1 Mg(2+) ion per subunit.</text>
</comment>
<evidence type="ECO:0000256" key="2">
    <source>
        <dbReference type="ARBA" id="ARBA00022598"/>
    </source>
</evidence>
<feature type="binding site" evidence="8">
    <location>
        <begin position="40"/>
        <end position="42"/>
    </location>
    <ligand>
        <name>GTP</name>
        <dbReference type="ChEBI" id="CHEBI:37565"/>
    </ligand>
</feature>
<evidence type="ECO:0000256" key="7">
    <source>
        <dbReference type="ARBA" id="ARBA00023134"/>
    </source>
</evidence>
<feature type="binding site" description="in other chain" evidence="8">
    <location>
        <begin position="13"/>
        <end position="16"/>
    </location>
    <ligand>
        <name>IMP</name>
        <dbReference type="ChEBI" id="CHEBI:58053"/>
        <note>ligand shared between dimeric partners</note>
    </ligand>
</feature>
<dbReference type="AlphaFoldDB" id="A0A7T1ANL6"/>
<evidence type="ECO:0000256" key="1">
    <source>
        <dbReference type="ARBA" id="ARBA00011738"/>
    </source>
</evidence>
<feature type="active site" evidence="9">
    <location>
        <position position="141"/>
    </location>
</feature>
<feature type="binding site" evidence="8">
    <location>
        <begin position="414"/>
        <end position="416"/>
    </location>
    <ligand>
        <name>GTP</name>
        <dbReference type="ChEBI" id="CHEBI:37565"/>
    </ligand>
</feature>
<dbReference type="InterPro" id="IPR027417">
    <property type="entry name" value="P-loop_NTPase"/>
</dbReference>
<gene>
    <name evidence="8 10" type="primary">purA</name>
    <name evidence="10" type="ORF">RT761_02451</name>
</gene>
<dbReference type="Gene3D" id="3.40.440.10">
    <property type="entry name" value="Adenylosuccinate Synthetase, subunit A, domain 1"/>
    <property type="match status" value="1"/>
</dbReference>
<evidence type="ECO:0000256" key="9">
    <source>
        <dbReference type="PROSITE-ProRule" id="PRU10134"/>
    </source>
</evidence>
<protein>
    <recommendedName>
        <fullName evidence="8">Adenylosuccinate synthetase</fullName>
        <shortName evidence="8">AMPSase</shortName>
        <shortName evidence="8">AdSS</shortName>
        <ecNumber evidence="8">6.3.4.4</ecNumber>
    </recommendedName>
    <alternativeName>
        <fullName evidence="8">IMP--aspartate ligase</fullName>
    </alternativeName>
</protein>
<proteinExistence type="inferred from homology"/>
<feature type="binding site" evidence="8">
    <location>
        <begin position="300"/>
        <end position="306"/>
    </location>
    <ligand>
        <name>substrate</name>
    </ligand>
</feature>
<feature type="binding site" evidence="8">
    <location>
        <position position="144"/>
    </location>
    <ligand>
        <name>IMP</name>
        <dbReference type="ChEBI" id="CHEBI:58053"/>
        <note>ligand shared between dimeric partners</note>
    </ligand>
</feature>